<comment type="caution">
    <text evidence="2">The sequence shown here is derived from an EMBL/GenBank/DDBJ whole genome shotgun (WGS) entry which is preliminary data.</text>
</comment>
<dbReference type="EMBL" id="JAPTSV010000002">
    <property type="protein sequence ID" value="KAJ1531004.1"/>
    <property type="molecule type" value="Genomic_DNA"/>
</dbReference>
<evidence type="ECO:0000313" key="3">
    <source>
        <dbReference type="Proteomes" id="UP001075354"/>
    </source>
</evidence>
<evidence type="ECO:0000313" key="2">
    <source>
        <dbReference type="EMBL" id="KAJ1531004.1"/>
    </source>
</evidence>
<dbReference type="Proteomes" id="UP001075354">
    <property type="component" value="Chromosome 2"/>
</dbReference>
<dbReference type="CDD" id="cd19815">
    <property type="entry name" value="Bbox1_HOIP"/>
    <property type="match status" value="1"/>
</dbReference>
<feature type="region of interest" description="Disordered" evidence="1">
    <location>
        <begin position="147"/>
        <end position="256"/>
    </location>
</feature>
<keyword evidence="3" id="KW-1185">Reference proteome</keyword>
<organism evidence="2 3">
    <name type="scientific">Megalurothrips usitatus</name>
    <name type="common">bean blossom thrips</name>
    <dbReference type="NCBI Taxonomy" id="439358"/>
    <lineage>
        <taxon>Eukaryota</taxon>
        <taxon>Metazoa</taxon>
        <taxon>Ecdysozoa</taxon>
        <taxon>Arthropoda</taxon>
        <taxon>Hexapoda</taxon>
        <taxon>Insecta</taxon>
        <taxon>Pterygota</taxon>
        <taxon>Neoptera</taxon>
        <taxon>Paraneoptera</taxon>
        <taxon>Thysanoptera</taxon>
        <taxon>Terebrantia</taxon>
        <taxon>Thripoidea</taxon>
        <taxon>Thripidae</taxon>
        <taxon>Megalurothrips</taxon>
    </lineage>
</organism>
<accession>A0AAV7XXG7</accession>
<dbReference type="InterPro" id="IPR047543">
    <property type="entry name" value="Bbox1_RNF31-like"/>
</dbReference>
<gene>
    <name evidence="2" type="ORF">ONE63_005836</name>
</gene>
<feature type="region of interest" description="Disordered" evidence="1">
    <location>
        <begin position="1"/>
        <end position="76"/>
    </location>
</feature>
<feature type="compositionally biased region" description="Pro residues" evidence="1">
    <location>
        <begin position="63"/>
        <end position="76"/>
    </location>
</feature>
<name>A0AAV7XXG7_9NEOP</name>
<proteinExistence type="predicted"/>
<reference evidence="2" key="1">
    <citation type="submission" date="2022-12" db="EMBL/GenBank/DDBJ databases">
        <title>Chromosome-level genome assembly of the bean flower thrips Megalurothrips usitatus.</title>
        <authorList>
            <person name="Ma L."/>
            <person name="Liu Q."/>
            <person name="Li H."/>
            <person name="Cai W."/>
        </authorList>
    </citation>
    <scope>NUCLEOTIDE SEQUENCE</scope>
    <source>
        <strain evidence="2">Cailab_2022a</strain>
    </source>
</reference>
<dbReference type="AlphaFoldDB" id="A0AAV7XXG7"/>
<evidence type="ECO:0000256" key="1">
    <source>
        <dbReference type="SAM" id="MobiDB-lite"/>
    </source>
</evidence>
<sequence>MQNANGADRWRAGGMPTNANNKFRSGRTMPAWFQQQQQQQQQQQARLMAAGRPAAGGGGLPGREPPPLPPSEPPPLDPDYEVIEFPSQQYINTQPAVKANGAAGGGRRGDGKHCDLCGSSVPAVRCDQCASQIFCYSCDDMYHRHPKRQTHVRRQPLQTLRPPLPPKGEAPPAPVPPPRRKGRTSRMGTPSPLDGQRGPGQGHGLAALRDRLNSLPRTMGARPLPPTPSSPSSANSQFAGSKTNKVRVASSARPRP</sequence>
<feature type="compositionally biased region" description="Pro residues" evidence="1">
    <location>
        <begin position="162"/>
        <end position="177"/>
    </location>
</feature>
<protein>
    <submittedName>
        <fullName evidence="2">Uncharacterized protein</fullName>
    </submittedName>
</protein>
<feature type="compositionally biased region" description="Low complexity" evidence="1">
    <location>
        <begin position="34"/>
        <end position="53"/>
    </location>
</feature>